<dbReference type="InterPro" id="IPR027417">
    <property type="entry name" value="P-loop_NTPase"/>
</dbReference>
<dbReference type="InterPro" id="IPR025669">
    <property type="entry name" value="AAA_dom"/>
</dbReference>
<organism evidence="2 3">
    <name type="scientific">Photobacterium piscicola</name>
    <dbReference type="NCBI Taxonomy" id="1378299"/>
    <lineage>
        <taxon>Bacteria</taxon>
        <taxon>Pseudomonadati</taxon>
        <taxon>Pseudomonadota</taxon>
        <taxon>Gammaproteobacteria</taxon>
        <taxon>Vibrionales</taxon>
        <taxon>Vibrionaceae</taxon>
        <taxon>Photobacterium</taxon>
    </lineage>
</organism>
<feature type="domain" description="AAA" evidence="1">
    <location>
        <begin position="115"/>
        <end position="303"/>
    </location>
</feature>
<dbReference type="CDD" id="cd02042">
    <property type="entry name" value="ParAB_family"/>
    <property type="match status" value="1"/>
</dbReference>
<evidence type="ECO:0000313" key="2">
    <source>
        <dbReference type="EMBL" id="SKC34232.1"/>
    </source>
</evidence>
<dbReference type="InterPro" id="IPR050678">
    <property type="entry name" value="DNA_Partitioning_ATPase"/>
</dbReference>
<dbReference type="OrthoDB" id="6289637at2"/>
<dbReference type="PANTHER" id="PTHR13696">
    <property type="entry name" value="P-LOOP CONTAINING NUCLEOSIDE TRIPHOSPHATE HYDROLASE"/>
    <property type="match status" value="1"/>
</dbReference>
<dbReference type="EMBL" id="FUZI01000014">
    <property type="protein sequence ID" value="SKC34232.1"/>
    <property type="molecule type" value="Genomic_DNA"/>
</dbReference>
<name>A0A1T5I5A3_9GAMM</name>
<dbReference type="SUPFAM" id="SSF52540">
    <property type="entry name" value="P-loop containing nucleoside triphosphate hydrolases"/>
    <property type="match status" value="1"/>
</dbReference>
<dbReference type="Pfam" id="PF13614">
    <property type="entry name" value="AAA_31"/>
    <property type="match status" value="1"/>
</dbReference>
<reference evidence="2 3" key="1">
    <citation type="submission" date="2017-02" db="EMBL/GenBank/DDBJ databases">
        <authorList>
            <person name="Peterson S.W."/>
        </authorList>
    </citation>
    <scope>NUCLEOTIDE SEQUENCE [LARGE SCALE GENOMIC DNA]</scope>
    <source>
        <strain evidence="3">type strain: NCCB 100098</strain>
    </source>
</reference>
<evidence type="ECO:0000259" key="1">
    <source>
        <dbReference type="Pfam" id="PF13614"/>
    </source>
</evidence>
<accession>A0A1T5I5A3</accession>
<protein>
    <submittedName>
        <fullName evidence="2">Plasmid partition protein A</fullName>
    </submittedName>
</protein>
<dbReference type="Proteomes" id="UP000189966">
    <property type="component" value="Unassembled WGS sequence"/>
</dbReference>
<evidence type="ECO:0000313" key="3">
    <source>
        <dbReference type="Proteomes" id="UP000189966"/>
    </source>
</evidence>
<sequence>MIIKTLERVSGQMHVEQQSLKELIEHQKSIRVTDKDVDSVDRLIYNHSLKKGELQKLFGLSRVTFNSRIDEAEKEGLIGEPITNGKTKLYNRFDVAAFCEYMQFPKYKENYSSIAIAVQNHKGGTGKSTTTATLATATALDINLNARCLIIDLDPQGSTGQSLVRSQSDDSIYMTAIDMALANKEVGVFSQYLSAGYEQRDLILKAPFQTHLPNLDVIPAFPDDERFVDLFWQSDELEQQKLLTKLREIMNVYKDEYDFIFIDTPPQNSPILWAVNEASDAILIPVTPREYDFASTTNYLKTLSGTLGELPSKGENIKWLKMLPVNFNDKSNSEVRVFDKLLRTAGSILLSTAIEHSEAFVATAELNRTVLDIVKSEDVCSAKQLDKALLSVSAVYKQITNELKLISNKAV</sequence>
<proteinExistence type="predicted"/>
<dbReference type="AlphaFoldDB" id="A0A1T5I5A3"/>
<dbReference type="Gene3D" id="3.40.50.300">
    <property type="entry name" value="P-loop containing nucleotide triphosphate hydrolases"/>
    <property type="match status" value="1"/>
</dbReference>
<dbReference type="RefSeq" id="WP_080159148.1">
    <property type="nucleotide sequence ID" value="NZ_FUZI01000014.1"/>
</dbReference>
<dbReference type="PANTHER" id="PTHR13696:SF98">
    <property type="entry name" value="PLASMID PARTITION PROTEIN A"/>
    <property type="match status" value="1"/>
</dbReference>
<gene>
    <name evidence="2" type="primary">parA_2</name>
    <name evidence="2" type="ORF">CZ809_03844</name>
</gene>